<dbReference type="EMBL" id="JACHIH010000022">
    <property type="protein sequence ID" value="MBB5048539.1"/>
    <property type="molecule type" value="Genomic_DNA"/>
</dbReference>
<dbReference type="PANTHER" id="PTHR33375:SF7">
    <property type="entry name" value="CHROMOSOME 2-PARTITIONING PROTEIN PARB-RELATED"/>
    <property type="match status" value="1"/>
</dbReference>
<feature type="region of interest" description="Disordered" evidence="2">
    <location>
        <begin position="382"/>
        <end position="410"/>
    </location>
</feature>
<comment type="caution">
    <text evidence="4">The sequence shown here is derived from an EMBL/GenBank/DDBJ whole genome shotgun (WGS) entry which is preliminary data.</text>
</comment>
<dbReference type="RefSeq" id="WP_184259361.1">
    <property type="nucleotide sequence ID" value="NZ_JACHIH010000022.1"/>
</dbReference>
<sequence length="632" mass="69632">MTKRKNEQAFPENGSVLFIPLNKLKKSPRNARKTPHPKADIEGLAASIASNGMLQAPVVEPEVTEGKASGFYLVTIGEGRRQAQLLRAKRKEIAKSEPIRCLVDTEHNALEISLAENAIRSEMHPADQFDAFLELHRDHGLNAEDIAARFGVTPAVVKQRLKLAVISPVLMKAYRDEELNLDQLTAFAFTDDHAKQEQVFEALGEDADREDILSALNEEHLPATDPRAVFVGLDAYQAAGGAILRDLFDDEIEGFLTDPVLLHRLAEAKLQGIADAVKAEGWKWVEIMPRLDHSMTSGMRRIYAGAPTPSAEAQAQIDALQSQYDALCDERGESEETEAELNRLEQEIADLEGEDVFDPAEVSRAGVIVSISREGEAHIARGYVRREDEDRKATREKGPRQPTDGPAPLSDKLIAELTAHRTMAIRNALGQNPGVALVAVVHAFAGVTFYSHADRASCLEIRAISAHLGSHAPGVDETAAAQDIEQRHERWAKHLPDEPGTLWDFVLELESGQLLELLAHCVSATVDAVRTPRSSEDAKLDHADQLARAVHLDMRTQWTPTAESYFGRVSKERILEAVREGVSKEAADNLASMKKQAMAEQAEKRLQGRGWLPPILRMPEPETSEPMAMAAE</sequence>
<protein>
    <submittedName>
        <fullName evidence="4">ParB family chromosome partitioning protein</fullName>
    </submittedName>
</protein>
<evidence type="ECO:0000259" key="3">
    <source>
        <dbReference type="SMART" id="SM00470"/>
    </source>
</evidence>
<dbReference type="InterPro" id="IPR003115">
    <property type="entry name" value="ParB_N"/>
</dbReference>
<reference evidence="4 5" key="1">
    <citation type="submission" date="2020-08" db="EMBL/GenBank/DDBJ databases">
        <title>Genomic Encyclopedia of Type Strains, Phase IV (KMG-IV): sequencing the most valuable type-strain genomes for metagenomic binning, comparative biology and taxonomic classification.</title>
        <authorList>
            <person name="Goeker M."/>
        </authorList>
    </citation>
    <scope>NUCLEOTIDE SEQUENCE [LARGE SCALE GENOMIC DNA]</scope>
    <source>
        <strain evidence="4 5">DSM 12706</strain>
    </source>
</reference>
<dbReference type="CDD" id="cd16406">
    <property type="entry name" value="ParB_N_like"/>
    <property type="match status" value="1"/>
</dbReference>
<dbReference type="SUPFAM" id="SSF110849">
    <property type="entry name" value="ParB/Sulfiredoxin"/>
    <property type="match status" value="1"/>
</dbReference>
<dbReference type="GO" id="GO:0007059">
    <property type="term" value="P:chromosome segregation"/>
    <property type="evidence" value="ECO:0007669"/>
    <property type="project" value="TreeGrafter"/>
</dbReference>
<proteinExistence type="predicted"/>
<feature type="compositionally biased region" description="Basic and acidic residues" evidence="2">
    <location>
        <begin position="382"/>
        <end position="399"/>
    </location>
</feature>
<keyword evidence="5" id="KW-1185">Reference proteome</keyword>
<gene>
    <name evidence="4" type="ORF">HNR60_003306</name>
</gene>
<dbReference type="InterPro" id="IPR036086">
    <property type="entry name" value="ParB/Sulfiredoxin_sf"/>
</dbReference>
<evidence type="ECO:0000313" key="4">
    <source>
        <dbReference type="EMBL" id="MBB5048539.1"/>
    </source>
</evidence>
<accession>A0A7W7Z5V0</accession>
<dbReference type="Gene3D" id="3.90.1530.30">
    <property type="match status" value="1"/>
</dbReference>
<dbReference type="SUPFAM" id="SSF109709">
    <property type="entry name" value="KorB DNA-binding domain-like"/>
    <property type="match status" value="1"/>
</dbReference>
<organism evidence="4 5">
    <name type="scientific">Rhodopseudomonas rhenobacensis</name>
    <dbReference type="NCBI Taxonomy" id="87461"/>
    <lineage>
        <taxon>Bacteria</taxon>
        <taxon>Pseudomonadati</taxon>
        <taxon>Pseudomonadota</taxon>
        <taxon>Alphaproteobacteria</taxon>
        <taxon>Hyphomicrobiales</taxon>
        <taxon>Nitrobacteraceae</taxon>
        <taxon>Rhodopseudomonas</taxon>
    </lineage>
</organism>
<evidence type="ECO:0000256" key="2">
    <source>
        <dbReference type="SAM" id="MobiDB-lite"/>
    </source>
</evidence>
<dbReference type="Gene3D" id="1.10.10.2830">
    <property type="match status" value="1"/>
</dbReference>
<feature type="region of interest" description="Disordered" evidence="2">
    <location>
        <begin position="612"/>
        <end position="632"/>
    </location>
</feature>
<dbReference type="AlphaFoldDB" id="A0A7W7Z5V0"/>
<dbReference type="PANTHER" id="PTHR33375">
    <property type="entry name" value="CHROMOSOME-PARTITIONING PROTEIN PARB-RELATED"/>
    <property type="match status" value="1"/>
</dbReference>
<feature type="coiled-coil region" evidence="1">
    <location>
        <begin position="310"/>
        <end position="354"/>
    </location>
</feature>
<keyword evidence="1" id="KW-0175">Coiled coil</keyword>
<dbReference type="Pfam" id="PF02195">
    <property type="entry name" value="ParB_N"/>
    <property type="match status" value="1"/>
</dbReference>
<dbReference type="SMART" id="SM00470">
    <property type="entry name" value="ParB"/>
    <property type="match status" value="1"/>
</dbReference>
<feature type="domain" description="ParB-like N-terminal" evidence="3">
    <location>
        <begin position="17"/>
        <end position="118"/>
    </location>
</feature>
<dbReference type="InterPro" id="IPR050336">
    <property type="entry name" value="Chromosome_partition/occlusion"/>
</dbReference>
<evidence type="ECO:0000256" key="1">
    <source>
        <dbReference type="SAM" id="Coils"/>
    </source>
</evidence>
<evidence type="ECO:0000313" key="5">
    <source>
        <dbReference type="Proteomes" id="UP000542353"/>
    </source>
</evidence>
<dbReference type="GO" id="GO:0005694">
    <property type="term" value="C:chromosome"/>
    <property type="evidence" value="ECO:0007669"/>
    <property type="project" value="TreeGrafter"/>
</dbReference>
<name>A0A7W7Z5V0_9BRAD</name>
<dbReference type="Proteomes" id="UP000542353">
    <property type="component" value="Unassembled WGS sequence"/>
</dbReference>